<dbReference type="EMBL" id="MQUA01000013">
    <property type="protein sequence ID" value="PQB06777.1"/>
    <property type="molecule type" value="Genomic_DNA"/>
</dbReference>
<evidence type="ECO:0008006" key="3">
    <source>
        <dbReference type="Google" id="ProtNLM"/>
    </source>
</evidence>
<reference evidence="1 2" key="1">
    <citation type="submission" date="2016-11" db="EMBL/GenBank/DDBJ databases">
        <title>Trade-off between light-utilization and light-protection in marine flavobacteria.</title>
        <authorList>
            <person name="Kumagai Y."/>
        </authorList>
    </citation>
    <scope>NUCLEOTIDE SEQUENCE [LARGE SCALE GENOMIC DNA]</scope>
    <source>
        <strain evidence="1 2">ATCC 700397</strain>
    </source>
</reference>
<dbReference type="InterPro" id="IPR036291">
    <property type="entry name" value="NAD(P)-bd_dom_sf"/>
</dbReference>
<protein>
    <recommendedName>
        <fullName evidence="3">Short-chain dehydrogenase</fullName>
    </recommendedName>
</protein>
<dbReference type="PANTHER" id="PTHR47129">
    <property type="entry name" value="QUINONE OXIDOREDUCTASE 2"/>
    <property type="match status" value="1"/>
</dbReference>
<dbReference type="Gene3D" id="3.40.50.720">
    <property type="entry name" value="NAD(P)-binding Rossmann-like Domain"/>
    <property type="match status" value="1"/>
</dbReference>
<dbReference type="OrthoDB" id="9780595at2"/>
<name>A0A2S7KVX0_9FLAO</name>
<dbReference type="InterPro" id="IPR052718">
    <property type="entry name" value="NmrA-type_oxidoreductase"/>
</dbReference>
<dbReference type="PANTHER" id="PTHR47129:SF1">
    <property type="entry name" value="NMRA-LIKE DOMAIN-CONTAINING PROTEIN"/>
    <property type="match status" value="1"/>
</dbReference>
<organism evidence="1 2">
    <name type="scientific">Polaribacter filamentus</name>
    <dbReference type="NCBI Taxonomy" id="53483"/>
    <lineage>
        <taxon>Bacteria</taxon>
        <taxon>Pseudomonadati</taxon>
        <taxon>Bacteroidota</taxon>
        <taxon>Flavobacteriia</taxon>
        <taxon>Flavobacteriales</taxon>
        <taxon>Flavobacteriaceae</taxon>
    </lineage>
</organism>
<comment type="caution">
    <text evidence="1">The sequence shown here is derived from an EMBL/GenBank/DDBJ whole genome shotgun (WGS) entry which is preliminary data.</text>
</comment>
<dbReference type="SUPFAM" id="SSF51735">
    <property type="entry name" value="NAD(P)-binding Rossmann-fold domains"/>
    <property type="match status" value="1"/>
</dbReference>
<evidence type="ECO:0000313" key="2">
    <source>
        <dbReference type="Proteomes" id="UP000239522"/>
    </source>
</evidence>
<sequence length="83" mass="9432">MKRLKQFNELLNNKNIKITITSASKKLGASIAQHLIQEIGNENVIGIARTPERAQDLGLEIRRGDYNSRKDFDLALQDIDRVL</sequence>
<keyword evidence="2" id="KW-1185">Reference proteome</keyword>
<dbReference type="RefSeq" id="WP_104809024.1">
    <property type="nucleotide sequence ID" value="NZ_MQUA01000013.1"/>
</dbReference>
<proteinExistence type="predicted"/>
<dbReference type="AlphaFoldDB" id="A0A2S7KVX0"/>
<gene>
    <name evidence="1" type="ORF">BST83_06110</name>
</gene>
<accession>A0A2S7KVX0</accession>
<evidence type="ECO:0000313" key="1">
    <source>
        <dbReference type="EMBL" id="PQB06777.1"/>
    </source>
</evidence>
<dbReference type="Proteomes" id="UP000239522">
    <property type="component" value="Unassembled WGS sequence"/>
</dbReference>